<accession>A0A9E2KZP8</accession>
<gene>
    <name evidence="1" type="ORF">IAA47_08455</name>
</gene>
<proteinExistence type="predicted"/>
<dbReference type="Pfam" id="PF07661">
    <property type="entry name" value="MORN_2"/>
    <property type="match status" value="2"/>
</dbReference>
<protein>
    <recommendedName>
        <fullName evidence="3">Toxin-antitoxin system YwqK family antitoxin</fullName>
    </recommendedName>
</protein>
<organism evidence="1 2">
    <name type="scientific">Candidatus Fusobacterium pullicola</name>
    <dbReference type="NCBI Taxonomy" id="2838601"/>
    <lineage>
        <taxon>Bacteria</taxon>
        <taxon>Fusobacteriati</taxon>
        <taxon>Fusobacteriota</taxon>
        <taxon>Fusobacteriia</taxon>
        <taxon>Fusobacteriales</taxon>
        <taxon>Fusobacteriaceae</taxon>
        <taxon>Fusobacterium</taxon>
    </lineage>
</organism>
<dbReference type="Gene3D" id="2.20.110.10">
    <property type="entry name" value="Histone H3 K4-specific methyltransferase SET7/9 N-terminal domain"/>
    <property type="match status" value="2"/>
</dbReference>
<reference evidence="1" key="1">
    <citation type="journal article" date="2021" name="PeerJ">
        <title>Extensive microbial diversity within the chicken gut microbiome revealed by metagenomics and culture.</title>
        <authorList>
            <person name="Gilroy R."/>
            <person name="Ravi A."/>
            <person name="Getino M."/>
            <person name="Pursley I."/>
            <person name="Horton D.L."/>
            <person name="Alikhan N.F."/>
            <person name="Baker D."/>
            <person name="Gharbi K."/>
            <person name="Hall N."/>
            <person name="Watson M."/>
            <person name="Adriaenssens E.M."/>
            <person name="Foster-Nyarko E."/>
            <person name="Jarju S."/>
            <person name="Secka A."/>
            <person name="Antonio M."/>
            <person name="Oren A."/>
            <person name="Chaudhuri R.R."/>
            <person name="La Ragione R."/>
            <person name="Hildebrand F."/>
            <person name="Pallen M.J."/>
        </authorList>
    </citation>
    <scope>NUCLEOTIDE SEQUENCE</scope>
    <source>
        <strain evidence="1">A6-441</strain>
    </source>
</reference>
<dbReference type="PROSITE" id="PS51257">
    <property type="entry name" value="PROKAR_LIPOPROTEIN"/>
    <property type="match status" value="1"/>
</dbReference>
<evidence type="ECO:0000313" key="1">
    <source>
        <dbReference type="EMBL" id="MBU3842992.1"/>
    </source>
</evidence>
<dbReference type="AlphaFoldDB" id="A0A9E2KZP8"/>
<reference evidence="1" key="2">
    <citation type="submission" date="2021-04" db="EMBL/GenBank/DDBJ databases">
        <authorList>
            <person name="Gilroy R."/>
        </authorList>
    </citation>
    <scope>NUCLEOTIDE SEQUENCE</scope>
    <source>
        <strain evidence="1">A6-441</strain>
    </source>
</reference>
<name>A0A9E2KZP8_9FUSO</name>
<evidence type="ECO:0000313" key="2">
    <source>
        <dbReference type="Proteomes" id="UP000724657"/>
    </source>
</evidence>
<dbReference type="EMBL" id="JAHLFN010000076">
    <property type="protein sequence ID" value="MBU3842992.1"/>
    <property type="molecule type" value="Genomic_DNA"/>
</dbReference>
<dbReference type="Proteomes" id="UP000724657">
    <property type="component" value="Unassembled WGS sequence"/>
</dbReference>
<comment type="caution">
    <text evidence="1">The sequence shown here is derived from an EMBL/GenBank/DDBJ whole genome shotgun (WGS) entry which is preliminary data.</text>
</comment>
<dbReference type="InterPro" id="IPR011652">
    <property type="entry name" value="MORN_2"/>
</dbReference>
<evidence type="ECO:0008006" key="3">
    <source>
        <dbReference type="Google" id="ProtNLM"/>
    </source>
</evidence>
<dbReference type="SUPFAM" id="SSF82185">
    <property type="entry name" value="Histone H3 K4-specific methyltransferase SET7/9 N-terminal domain"/>
    <property type="match status" value="1"/>
</dbReference>
<sequence>MKKLLVTGFILLALTGCGKEIDISQKQVRNGIVYTVNATEPYTGKVIGKYKNGKEKLLENFKDGKFNGTQTYYYDNGQIKEKISYENGVPVGTYYEYHQNGEIAYTGQFSNGKKNGEWNRYTDEKKLILTETYKDGKLEDVKQFIVDTDKIKGKINSLFN</sequence>